<proteinExistence type="predicted"/>
<dbReference type="InterPro" id="IPR049973">
    <property type="entry name" value="STY0301-like"/>
</dbReference>
<accession>A0ABX7M9D3</accession>
<evidence type="ECO:0000256" key="1">
    <source>
        <dbReference type="SAM" id="SignalP"/>
    </source>
</evidence>
<organism evidence="2 3">
    <name type="scientific">Niveibacterium microcysteis</name>
    <dbReference type="NCBI Taxonomy" id="2811415"/>
    <lineage>
        <taxon>Bacteria</taxon>
        <taxon>Pseudomonadati</taxon>
        <taxon>Pseudomonadota</taxon>
        <taxon>Betaproteobacteria</taxon>
        <taxon>Rhodocyclales</taxon>
        <taxon>Rhodocyclaceae</taxon>
        <taxon>Niveibacterium</taxon>
    </lineage>
</organism>
<evidence type="ECO:0000313" key="3">
    <source>
        <dbReference type="Proteomes" id="UP000663570"/>
    </source>
</evidence>
<keyword evidence="1" id="KW-0732">Signal</keyword>
<name>A0ABX7M9D3_9RHOO</name>
<dbReference type="Proteomes" id="UP000663570">
    <property type="component" value="Chromosome"/>
</dbReference>
<feature type="chain" id="PRO_5046798309" evidence="1">
    <location>
        <begin position="19"/>
        <end position="141"/>
    </location>
</feature>
<sequence length="141" mass="15178">MRYLALLLAVLICPAAFAQRYVEVKCPPAFDTSLKLAGGYATFAPASAEASAAEVPSTPAALAGAEVYVGDPTKTPQLQEEQGSKGSQRVTWYLPGPKIIACRYEGTERRIYRMIYPPANECSALRTPPAGKPLIVSCRTR</sequence>
<gene>
    <name evidence="2" type="ORF">JY500_01480</name>
</gene>
<dbReference type="RefSeq" id="WP_172201570.1">
    <property type="nucleotide sequence ID" value="NZ_CP071060.1"/>
</dbReference>
<protein>
    <submittedName>
        <fullName evidence="2">Uncharacterized protein</fullName>
    </submittedName>
</protein>
<feature type="signal peptide" evidence="1">
    <location>
        <begin position="1"/>
        <end position="18"/>
    </location>
</feature>
<keyword evidence="3" id="KW-1185">Reference proteome</keyword>
<evidence type="ECO:0000313" key="2">
    <source>
        <dbReference type="EMBL" id="QSI77353.1"/>
    </source>
</evidence>
<dbReference type="EMBL" id="CP071060">
    <property type="protein sequence ID" value="QSI77353.1"/>
    <property type="molecule type" value="Genomic_DNA"/>
</dbReference>
<reference evidence="2 3" key="1">
    <citation type="submission" date="2021-02" db="EMBL/GenBank/DDBJ databases">
        <title>Niveibacterium changnyeongensis HC41.</title>
        <authorList>
            <person name="Kang M."/>
        </authorList>
    </citation>
    <scope>NUCLEOTIDE SEQUENCE [LARGE SCALE GENOMIC DNA]</scope>
    <source>
        <strain evidence="2 3">HC41</strain>
    </source>
</reference>
<dbReference type="NCBIfam" id="NF042415">
    <property type="entry name" value="STY0301_fam"/>
    <property type="match status" value="1"/>
</dbReference>